<reference evidence="14 15" key="1">
    <citation type="journal article" date="2007" name="Nature">
        <title>Evolution of genes and genomes on the Drosophila phylogeny.</title>
        <authorList>
            <consortium name="Drosophila 12 Genomes Consortium"/>
            <person name="Clark A.G."/>
            <person name="Eisen M.B."/>
            <person name="Smith D.R."/>
            <person name="Bergman C.M."/>
            <person name="Oliver B."/>
            <person name="Markow T.A."/>
            <person name="Kaufman T.C."/>
            <person name="Kellis M."/>
            <person name="Gelbart W."/>
            <person name="Iyer V.N."/>
            <person name="Pollard D.A."/>
            <person name="Sackton T.B."/>
            <person name="Larracuente A.M."/>
            <person name="Singh N.D."/>
            <person name="Abad J.P."/>
            <person name="Abt D.N."/>
            <person name="Adryan B."/>
            <person name="Aguade M."/>
            <person name="Akashi H."/>
            <person name="Anderson W.W."/>
            <person name="Aquadro C.F."/>
            <person name="Ardell D.H."/>
            <person name="Arguello R."/>
            <person name="Artieri C.G."/>
            <person name="Barbash D.A."/>
            <person name="Barker D."/>
            <person name="Barsanti P."/>
            <person name="Batterham P."/>
            <person name="Batzoglou S."/>
            <person name="Begun D."/>
            <person name="Bhutkar A."/>
            <person name="Blanco E."/>
            <person name="Bosak S.A."/>
            <person name="Bradley R.K."/>
            <person name="Brand A.D."/>
            <person name="Brent M.R."/>
            <person name="Brooks A.N."/>
            <person name="Brown R.H."/>
            <person name="Butlin R.K."/>
            <person name="Caggese C."/>
            <person name="Calvi B.R."/>
            <person name="Bernardo de Carvalho A."/>
            <person name="Caspi A."/>
            <person name="Castrezana S."/>
            <person name="Celniker S.E."/>
            <person name="Chang J.L."/>
            <person name="Chapple C."/>
            <person name="Chatterji S."/>
            <person name="Chinwalla A."/>
            <person name="Civetta A."/>
            <person name="Clifton S.W."/>
            <person name="Comeron J.M."/>
            <person name="Costello J.C."/>
            <person name="Coyne J.A."/>
            <person name="Daub J."/>
            <person name="David R.G."/>
            <person name="Delcher A.L."/>
            <person name="Delehaunty K."/>
            <person name="Do C.B."/>
            <person name="Ebling H."/>
            <person name="Edwards K."/>
            <person name="Eickbush T."/>
            <person name="Evans J.D."/>
            <person name="Filipski A."/>
            <person name="Findeiss S."/>
            <person name="Freyhult E."/>
            <person name="Fulton L."/>
            <person name="Fulton R."/>
            <person name="Garcia A.C."/>
            <person name="Gardiner A."/>
            <person name="Garfield D.A."/>
            <person name="Garvin B.E."/>
            <person name="Gibson G."/>
            <person name="Gilbert D."/>
            <person name="Gnerre S."/>
            <person name="Godfrey J."/>
            <person name="Good R."/>
            <person name="Gotea V."/>
            <person name="Gravely B."/>
            <person name="Greenberg A.J."/>
            <person name="Griffiths-Jones S."/>
            <person name="Gross S."/>
            <person name="Guigo R."/>
            <person name="Gustafson E.A."/>
            <person name="Haerty W."/>
            <person name="Hahn M.W."/>
            <person name="Halligan D.L."/>
            <person name="Halpern A.L."/>
            <person name="Halter G.M."/>
            <person name="Han M.V."/>
            <person name="Heger A."/>
            <person name="Hillier L."/>
            <person name="Hinrichs A.S."/>
            <person name="Holmes I."/>
            <person name="Hoskins R.A."/>
            <person name="Hubisz M.J."/>
            <person name="Hultmark D."/>
            <person name="Huntley M.A."/>
            <person name="Jaffe D.B."/>
            <person name="Jagadeeshan S."/>
            <person name="Jeck W.R."/>
            <person name="Johnson J."/>
            <person name="Jones C.D."/>
            <person name="Jordan W.C."/>
            <person name="Karpen G.H."/>
            <person name="Kataoka E."/>
            <person name="Keightley P.D."/>
            <person name="Kheradpour P."/>
            <person name="Kirkness E.F."/>
            <person name="Koerich L.B."/>
            <person name="Kristiansen K."/>
            <person name="Kudrna D."/>
            <person name="Kulathinal R.J."/>
            <person name="Kumar S."/>
            <person name="Kwok R."/>
            <person name="Lander E."/>
            <person name="Langley C.H."/>
            <person name="Lapoint R."/>
            <person name="Lazzaro B.P."/>
            <person name="Lee S.J."/>
            <person name="Levesque L."/>
            <person name="Li R."/>
            <person name="Lin C.F."/>
            <person name="Lin M.F."/>
            <person name="Lindblad-Toh K."/>
            <person name="Llopart A."/>
            <person name="Long M."/>
            <person name="Low L."/>
            <person name="Lozovsky E."/>
            <person name="Lu J."/>
            <person name="Luo M."/>
            <person name="Machado C.A."/>
            <person name="Makalowski W."/>
            <person name="Marzo M."/>
            <person name="Matsuda M."/>
            <person name="Matzkin L."/>
            <person name="McAllister B."/>
            <person name="McBride C.S."/>
            <person name="McKernan B."/>
            <person name="McKernan K."/>
            <person name="Mendez-Lago M."/>
            <person name="Minx P."/>
            <person name="Mollenhauer M.U."/>
            <person name="Montooth K."/>
            <person name="Mount S.M."/>
            <person name="Mu X."/>
            <person name="Myers E."/>
            <person name="Negre B."/>
            <person name="Newfeld S."/>
            <person name="Nielsen R."/>
            <person name="Noor M.A."/>
            <person name="O'Grady P."/>
            <person name="Pachter L."/>
            <person name="Papaceit M."/>
            <person name="Parisi M.J."/>
            <person name="Parisi M."/>
            <person name="Parts L."/>
            <person name="Pedersen J.S."/>
            <person name="Pesole G."/>
            <person name="Phillippy A.M."/>
            <person name="Ponting C.P."/>
            <person name="Pop M."/>
            <person name="Porcelli D."/>
            <person name="Powell J.R."/>
            <person name="Prohaska S."/>
            <person name="Pruitt K."/>
            <person name="Puig M."/>
            <person name="Quesneville H."/>
            <person name="Ram K.R."/>
            <person name="Rand D."/>
            <person name="Rasmussen M.D."/>
            <person name="Reed L.K."/>
            <person name="Reenan R."/>
            <person name="Reily A."/>
            <person name="Remington K.A."/>
            <person name="Rieger T.T."/>
            <person name="Ritchie M.G."/>
            <person name="Robin C."/>
            <person name="Rogers Y.H."/>
            <person name="Rohde C."/>
            <person name="Rozas J."/>
            <person name="Rubenfield M.J."/>
            <person name="Ruiz A."/>
            <person name="Russo S."/>
            <person name="Salzberg S.L."/>
            <person name="Sanchez-Gracia A."/>
            <person name="Saranga D.J."/>
            <person name="Sato H."/>
            <person name="Schaeffer S.W."/>
            <person name="Schatz M.C."/>
            <person name="Schlenke T."/>
            <person name="Schwartz R."/>
            <person name="Segarra C."/>
            <person name="Singh R.S."/>
            <person name="Sirot L."/>
            <person name="Sirota M."/>
            <person name="Sisneros N.B."/>
            <person name="Smith C.D."/>
            <person name="Smith T.F."/>
            <person name="Spieth J."/>
            <person name="Stage D.E."/>
            <person name="Stark A."/>
            <person name="Stephan W."/>
            <person name="Strausberg R.L."/>
            <person name="Strempel S."/>
            <person name="Sturgill D."/>
            <person name="Sutton G."/>
            <person name="Sutton G.G."/>
            <person name="Tao W."/>
            <person name="Teichmann S."/>
            <person name="Tobari Y.N."/>
            <person name="Tomimura Y."/>
            <person name="Tsolas J.M."/>
            <person name="Valente V.L."/>
            <person name="Venter E."/>
            <person name="Venter J.C."/>
            <person name="Vicario S."/>
            <person name="Vieira F.G."/>
            <person name="Vilella A.J."/>
            <person name="Villasante A."/>
            <person name="Walenz B."/>
            <person name="Wang J."/>
            <person name="Wasserman M."/>
            <person name="Watts T."/>
            <person name="Wilson D."/>
            <person name="Wilson R.K."/>
            <person name="Wing R.A."/>
            <person name="Wolfner M.F."/>
            <person name="Wong A."/>
            <person name="Wong G.K."/>
            <person name="Wu C.I."/>
            <person name="Wu G."/>
            <person name="Yamamoto D."/>
            <person name="Yang H.P."/>
            <person name="Yang S.P."/>
            <person name="Yorke J.A."/>
            <person name="Yoshida K."/>
            <person name="Zdobnov E."/>
            <person name="Zhang P."/>
            <person name="Zhang Y."/>
            <person name="Zimin A.V."/>
            <person name="Baldwin J."/>
            <person name="Abdouelleil A."/>
            <person name="Abdulkadir J."/>
            <person name="Abebe A."/>
            <person name="Abera B."/>
            <person name="Abreu J."/>
            <person name="Acer S.C."/>
            <person name="Aftuck L."/>
            <person name="Alexander A."/>
            <person name="An P."/>
            <person name="Anderson E."/>
            <person name="Anderson S."/>
            <person name="Arachi H."/>
            <person name="Azer M."/>
            <person name="Bachantsang P."/>
            <person name="Barry A."/>
            <person name="Bayul T."/>
            <person name="Berlin A."/>
            <person name="Bessette D."/>
            <person name="Bloom T."/>
            <person name="Blye J."/>
            <person name="Boguslavskiy L."/>
            <person name="Bonnet C."/>
            <person name="Boukhgalter B."/>
            <person name="Bourzgui I."/>
            <person name="Brown A."/>
            <person name="Cahill P."/>
            <person name="Channer S."/>
            <person name="Cheshatsang Y."/>
            <person name="Chuda L."/>
            <person name="Citroen M."/>
            <person name="Collymore A."/>
            <person name="Cooke P."/>
            <person name="Costello M."/>
            <person name="D'Aco K."/>
            <person name="Daza R."/>
            <person name="De Haan G."/>
            <person name="DeGray S."/>
            <person name="DeMaso C."/>
            <person name="Dhargay N."/>
            <person name="Dooley K."/>
            <person name="Dooley E."/>
            <person name="Doricent M."/>
            <person name="Dorje P."/>
            <person name="Dorjee K."/>
            <person name="Dupes A."/>
            <person name="Elong R."/>
            <person name="Falk J."/>
            <person name="Farina A."/>
            <person name="Faro S."/>
            <person name="Ferguson D."/>
            <person name="Fisher S."/>
            <person name="Foley C.D."/>
            <person name="Franke A."/>
            <person name="Friedrich D."/>
            <person name="Gadbois L."/>
            <person name="Gearin G."/>
            <person name="Gearin C.R."/>
            <person name="Giannoukos G."/>
            <person name="Goode T."/>
            <person name="Graham J."/>
            <person name="Grandbois E."/>
            <person name="Grewal S."/>
            <person name="Gyaltsen K."/>
            <person name="Hafez N."/>
            <person name="Hagos B."/>
            <person name="Hall J."/>
            <person name="Henson C."/>
            <person name="Hollinger A."/>
            <person name="Honan T."/>
            <person name="Huard M.D."/>
            <person name="Hughes L."/>
            <person name="Hurhula B."/>
            <person name="Husby M.E."/>
            <person name="Kamat A."/>
            <person name="Kanga B."/>
            <person name="Kashin S."/>
            <person name="Khazanovich D."/>
            <person name="Kisner P."/>
            <person name="Lance K."/>
            <person name="Lara M."/>
            <person name="Lee W."/>
            <person name="Lennon N."/>
            <person name="Letendre F."/>
            <person name="LeVine R."/>
            <person name="Lipovsky A."/>
            <person name="Liu X."/>
            <person name="Liu J."/>
            <person name="Liu S."/>
            <person name="Lokyitsang T."/>
            <person name="Lokyitsang Y."/>
            <person name="Lubonja R."/>
            <person name="Lui A."/>
            <person name="MacDonald P."/>
            <person name="Magnisalis V."/>
            <person name="Maru K."/>
            <person name="Matthews C."/>
            <person name="McCusker W."/>
            <person name="McDonough S."/>
            <person name="Mehta T."/>
            <person name="Meldrim J."/>
            <person name="Meneus L."/>
            <person name="Mihai O."/>
            <person name="Mihalev A."/>
            <person name="Mihova T."/>
            <person name="Mittelman R."/>
            <person name="Mlenga V."/>
            <person name="Montmayeur A."/>
            <person name="Mulrain L."/>
            <person name="Navidi A."/>
            <person name="Naylor J."/>
            <person name="Negash T."/>
            <person name="Nguyen T."/>
            <person name="Nguyen N."/>
            <person name="Nicol R."/>
            <person name="Norbu C."/>
            <person name="Norbu N."/>
            <person name="Novod N."/>
            <person name="O'Neill B."/>
            <person name="Osman S."/>
            <person name="Markiewicz E."/>
            <person name="Oyono O.L."/>
            <person name="Patti C."/>
            <person name="Phunkhang P."/>
            <person name="Pierre F."/>
            <person name="Priest M."/>
            <person name="Raghuraman S."/>
            <person name="Rege F."/>
            <person name="Reyes R."/>
            <person name="Rise C."/>
            <person name="Rogov P."/>
            <person name="Ross K."/>
            <person name="Ryan E."/>
            <person name="Settipalli S."/>
            <person name="Shea T."/>
            <person name="Sherpa N."/>
            <person name="Shi L."/>
            <person name="Shih D."/>
            <person name="Sparrow T."/>
            <person name="Spaulding J."/>
            <person name="Stalker J."/>
            <person name="Stange-Thomann N."/>
            <person name="Stavropoulos S."/>
            <person name="Stone C."/>
            <person name="Strader C."/>
            <person name="Tesfaye S."/>
            <person name="Thomson T."/>
            <person name="Thoulutsang Y."/>
            <person name="Thoulutsang D."/>
            <person name="Topham K."/>
            <person name="Topping I."/>
            <person name="Tsamla T."/>
            <person name="Vassiliev H."/>
            <person name="Vo A."/>
            <person name="Wangchuk T."/>
            <person name="Wangdi T."/>
            <person name="Weiand M."/>
            <person name="Wilkinson J."/>
            <person name="Wilson A."/>
            <person name="Yadav S."/>
            <person name="Young G."/>
            <person name="Yu Q."/>
            <person name="Zembek L."/>
            <person name="Zhong D."/>
            <person name="Zimmer A."/>
            <person name="Zwirko Z."/>
            <person name="Jaffe D.B."/>
            <person name="Alvarez P."/>
            <person name="Brockman W."/>
            <person name="Butler J."/>
            <person name="Chin C."/>
            <person name="Gnerre S."/>
            <person name="Grabherr M."/>
            <person name="Kleber M."/>
            <person name="Mauceli E."/>
            <person name="MacCallum I."/>
        </authorList>
    </citation>
    <scope>NUCLEOTIDE SEQUENCE [LARGE SCALE GENOMIC DNA]</scope>
    <source>
        <strain evidence="15">Tucson 15287-2541.00</strain>
    </source>
</reference>
<accession>B4JGU4</accession>
<keyword evidence="8 12" id="KW-0406">Ion transport</keyword>
<proteinExistence type="inferred from homology"/>
<organism evidence="15">
    <name type="scientific">Drosophila grimshawi</name>
    <name type="common">Hawaiian fruit fly</name>
    <name type="synonym">Idiomyia grimshawi</name>
    <dbReference type="NCBI Taxonomy" id="7222"/>
    <lineage>
        <taxon>Eukaryota</taxon>
        <taxon>Metazoa</taxon>
        <taxon>Ecdysozoa</taxon>
        <taxon>Arthropoda</taxon>
        <taxon>Hexapoda</taxon>
        <taxon>Insecta</taxon>
        <taxon>Pterygota</taxon>
        <taxon>Neoptera</taxon>
        <taxon>Endopterygota</taxon>
        <taxon>Diptera</taxon>
        <taxon>Brachycera</taxon>
        <taxon>Muscomorpha</taxon>
        <taxon>Ephydroidea</taxon>
        <taxon>Drosophilidae</taxon>
        <taxon>Drosophila</taxon>
        <taxon>Hawaiian Drosophila</taxon>
    </lineage>
</organism>
<dbReference type="PANTHER" id="PTHR11690:SF288">
    <property type="entry name" value="AMILORIDE-SENSITIVE NA+ CHANNEL-RELATED"/>
    <property type="match status" value="1"/>
</dbReference>
<dbReference type="PRINTS" id="PR01078">
    <property type="entry name" value="AMINACHANNEL"/>
</dbReference>
<dbReference type="Proteomes" id="UP000001070">
    <property type="component" value="Unassembled WGS sequence"/>
</dbReference>
<evidence type="ECO:0000256" key="8">
    <source>
        <dbReference type="ARBA" id="ARBA00023065"/>
    </source>
</evidence>
<comment type="similarity">
    <text evidence="2 12">Belongs to the amiloride-sensitive sodium channel (TC 1.A.6) family.</text>
</comment>
<dbReference type="OMA" id="ICATIVY"/>
<evidence type="ECO:0000256" key="5">
    <source>
        <dbReference type="ARBA" id="ARBA00022692"/>
    </source>
</evidence>
<evidence type="ECO:0000256" key="1">
    <source>
        <dbReference type="ARBA" id="ARBA00004141"/>
    </source>
</evidence>
<dbReference type="HOGENOM" id="CLU_024950_3_1_1"/>
<evidence type="ECO:0000256" key="6">
    <source>
        <dbReference type="ARBA" id="ARBA00022989"/>
    </source>
</evidence>
<keyword evidence="10 12" id="KW-0739">Sodium transport</keyword>
<evidence type="ECO:0000256" key="11">
    <source>
        <dbReference type="ARBA" id="ARBA00023303"/>
    </source>
</evidence>
<keyword evidence="9 13" id="KW-0472">Membrane</keyword>
<keyword evidence="3 12" id="KW-0813">Transport</keyword>
<evidence type="ECO:0000256" key="10">
    <source>
        <dbReference type="ARBA" id="ARBA00023201"/>
    </source>
</evidence>
<protein>
    <submittedName>
        <fullName evidence="14">GH18904</fullName>
    </submittedName>
</protein>
<evidence type="ECO:0000256" key="12">
    <source>
        <dbReference type="RuleBase" id="RU000679"/>
    </source>
</evidence>
<dbReference type="InterPro" id="IPR001873">
    <property type="entry name" value="ENaC"/>
</dbReference>
<keyword evidence="11 12" id="KW-0407">Ion channel</keyword>
<keyword evidence="7" id="KW-0915">Sodium</keyword>
<dbReference type="PhylomeDB" id="B4JGU4"/>
<dbReference type="Gene3D" id="2.60.470.10">
    <property type="entry name" value="Acid-sensing ion channels like domains"/>
    <property type="match status" value="1"/>
</dbReference>
<keyword evidence="6 13" id="KW-1133">Transmembrane helix</keyword>
<keyword evidence="15" id="KW-1185">Reference proteome</keyword>
<evidence type="ECO:0000256" key="4">
    <source>
        <dbReference type="ARBA" id="ARBA00022461"/>
    </source>
</evidence>
<gene>
    <name evidence="14" type="primary">Dgri\GH18904</name>
    <name evidence="14" type="ORF">Dgri_GH18904</name>
</gene>
<dbReference type="OrthoDB" id="5874059at2759"/>
<dbReference type="FunCoup" id="B4JGU4">
    <property type="interactions" value="9"/>
</dbReference>
<dbReference type="GO" id="GO:0015280">
    <property type="term" value="F:ligand-gated sodium channel activity"/>
    <property type="evidence" value="ECO:0007669"/>
    <property type="project" value="TreeGrafter"/>
</dbReference>
<comment type="subcellular location">
    <subcellularLocation>
        <location evidence="1">Membrane</location>
        <topology evidence="1">Multi-pass membrane protein</topology>
    </subcellularLocation>
</comment>
<evidence type="ECO:0000256" key="9">
    <source>
        <dbReference type="ARBA" id="ARBA00023136"/>
    </source>
</evidence>
<dbReference type="eggNOG" id="KOG4294">
    <property type="taxonomic scope" value="Eukaryota"/>
</dbReference>
<sequence length="551" mass="63476">MYYPQELARPRARPPLYGNYIDETGTRCFKSPRCCRKSTVSGPILTYVKGYCDTSSLHGIRYLTDSKLRHFERFIWLLILVGTFICATIVYIDLSALYNSGRVQTTIENSMQPVFRISFPSVGICPRSRINWLKMQQEVPQQFLGANATQEQKDVFIQFFTAVSTVIFEDMSNLKNIFENQTLAANVHQLDGLDVSSVLRYAHHDCTDIFVECKWRGKQQNCCEIFELQITELGICWIFNSAVSVQMQQRAKVDKYYPLRTAKAGPGTGLDVFLRLNKSLVYPGVSGSFMIIKQPQQWSDSARELPTNSFNSVSLTPRYTNSEAGTRTVDAKQRGCLFPDEIHNPYYKNLPGFTYWRGNCRTKCHQEYAIKLCNCSADMFFPRNKDDHFVDCKPSDFRCLYDHRLTFGVERLPLEQEYVDSVFKEYMICDCLNSCSQLVYDTIFSSNALDSDEMRPDAYSMHLDVFFQSPWFIKYQTQMRFTFVELLASFGGIAGLFLGASLLSAFELVYYFTIGLYLYLFGGNRKSKQTSPAQPVTIYFPRKIKPIKVKY</sequence>
<dbReference type="EMBL" id="CH916369">
    <property type="protein sequence ID" value="EDV92698.1"/>
    <property type="molecule type" value="Genomic_DNA"/>
</dbReference>
<dbReference type="AlphaFoldDB" id="B4JGU4"/>
<evidence type="ECO:0000313" key="15">
    <source>
        <dbReference type="Proteomes" id="UP000001070"/>
    </source>
</evidence>
<keyword evidence="5 12" id="KW-0812">Transmembrane</keyword>
<evidence type="ECO:0000256" key="7">
    <source>
        <dbReference type="ARBA" id="ARBA00023053"/>
    </source>
</evidence>
<evidence type="ECO:0000256" key="3">
    <source>
        <dbReference type="ARBA" id="ARBA00022448"/>
    </source>
</evidence>
<dbReference type="GO" id="GO:0005886">
    <property type="term" value="C:plasma membrane"/>
    <property type="evidence" value="ECO:0007669"/>
    <property type="project" value="TreeGrafter"/>
</dbReference>
<dbReference type="Pfam" id="PF00858">
    <property type="entry name" value="ASC"/>
    <property type="match status" value="1"/>
</dbReference>
<feature type="transmembrane region" description="Helical" evidence="13">
    <location>
        <begin position="508"/>
        <end position="524"/>
    </location>
</feature>
<evidence type="ECO:0000256" key="2">
    <source>
        <dbReference type="ARBA" id="ARBA00007193"/>
    </source>
</evidence>
<name>B4JGU4_DROGR</name>
<evidence type="ECO:0000256" key="13">
    <source>
        <dbReference type="SAM" id="Phobius"/>
    </source>
</evidence>
<keyword evidence="4 12" id="KW-0894">Sodium channel</keyword>
<dbReference type="InParanoid" id="B4JGU4"/>
<evidence type="ECO:0000313" key="14">
    <source>
        <dbReference type="EMBL" id="EDV92698.1"/>
    </source>
</evidence>
<dbReference type="PANTHER" id="PTHR11690">
    <property type="entry name" value="AMILORIDE-SENSITIVE SODIUM CHANNEL-RELATED"/>
    <property type="match status" value="1"/>
</dbReference>
<dbReference type="STRING" id="7222.B4JGU4"/>
<feature type="transmembrane region" description="Helical" evidence="13">
    <location>
        <begin position="74"/>
        <end position="94"/>
    </location>
</feature>